<dbReference type="EMBL" id="BARU01023983">
    <property type="protein sequence ID" value="GAH59423.1"/>
    <property type="molecule type" value="Genomic_DNA"/>
</dbReference>
<dbReference type="Gene3D" id="3.30.420.10">
    <property type="entry name" value="Ribonuclease H-like superfamily/Ribonuclease H"/>
    <property type="match status" value="1"/>
</dbReference>
<dbReference type="GO" id="GO:0015074">
    <property type="term" value="P:DNA integration"/>
    <property type="evidence" value="ECO:0007669"/>
    <property type="project" value="InterPro"/>
</dbReference>
<gene>
    <name evidence="2" type="ORF">S03H2_38857</name>
</gene>
<dbReference type="AlphaFoldDB" id="X1IPE3"/>
<evidence type="ECO:0000259" key="1">
    <source>
        <dbReference type="PROSITE" id="PS50994"/>
    </source>
</evidence>
<organism evidence="2">
    <name type="scientific">marine sediment metagenome</name>
    <dbReference type="NCBI Taxonomy" id="412755"/>
    <lineage>
        <taxon>unclassified sequences</taxon>
        <taxon>metagenomes</taxon>
        <taxon>ecological metagenomes</taxon>
    </lineage>
</organism>
<dbReference type="SUPFAM" id="SSF53098">
    <property type="entry name" value="Ribonuclease H-like"/>
    <property type="match status" value="1"/>
</dbReference>
<name>X1IPE3_9ZZZZ</name>
<feature type="non-terminal residue" evidence="2">
    <location>
        <position position="1"/>
    </location>
</feature>
<dbReference type="InterPro" id="IPR025948">
    <property type="entry name" value="HTH-like_dom"/>
</dbReference>
<proteinExistence type="predicted"/>
<dbReference type="InterPro" id="IPR012337">
    <property type="entry name" value="RNaseH-like_sf"/>
</dbReference>
<dbReference type="Pfam" id="PF13333">
    <property type="entry name" value="rve_2"/>
    <property type="match status" value="1"/>
</dbReference>
<dbReference type="PROSITE" id="PS50994">
    <property type="entry name" value="INTEGRASE"/>
    <property type="match status" value="1"/>
</dbReference>
<dbReference type="NCBIfam" id="NF033516">
    <property type="entry name" value="transpos_IS3"/>
    <property type="match status" value="1"/>
</dbReference>
<accession>X1IPE3</accession>
<feature type="domain" description="Integrase catalytic" evidence="1">
    <location>
        <begin position="102"/>
        <end position="272"/>
    </location>
</feature>
<evidence type="ECO:0000313" key="2">
    <source>
        <dbReference type="EMBL" id="GAH59423.1"/>
    </source>
</evidence>
<dbReference type="Pfam" id="PF00665">
    <property type="entry name" value="rve"/>
    <property type="match status" value="1"/>
</dbReference>
<dbReference type="InterPro" id="IPR048020">
    <property type="entry name" value="Transpos_IS3"/>
</dbReference>
<reference evidence="2" key="1">
    <citation type="journal article" date="2014" name="Front. Microbiol.">
        <title>High frequency of phylogenetically diverse reductive dehalogenase-homologous genes in deep subseafloor sedimentary metagenomes.</title>
        <authorList>
            <person name="Kawai M."/>
            <person name="Futagami T."/>
            <person name="Toyoda A."/>
            <person name="Takaki Y."/>
            <person name="Nishi S."/>
            <person name="Hori S."/>
            <person name="Arai W."/>
            <person name="Tsubouchi T."/>
            <person name="Morono Y."/>
            <person name="Uchiyama I."/>
            <person name="Ito T."/>
            <person name="Fujiyama A."/>
            <person name="Inagaki F."/>
            <person name="Takami H."/>
        </authorList>
    </citation>
    <scope>NUCLEOTIDE SEQUENCE</scope>
    <source>
        <strain evidence="2">Expedition CK06-06</strain>
    </source>
</reference>
<dbReference type="InterPro" id="IPR050900">
    <property type="entry name" value="Transposase_IS3/IS150/IS904"/>
</dbReference>
<dbReference type="GO" id="GO:0003676">
    <property type="term" value="F:nucleic acid binding"/>
    <property type="evidence" value="ECO:0007669"/>
    <property type="project" value="InterPro"/>
</dbReference>
<comment type="caution">
    <text evidence="2">The sequence shown here is derived from an EMBL/GenBank/DDBJ whole genome shotgun (WGS) entry which is preliminary data.</text>
</comment>
<dbReference type="Pfam" id="PF13276">
    <property type="entry name" value="HTH_21"/>
    <property type="match status" value="1"/>
</dbReference>
<protein>
    <recommendedName>
        <fullName evidence="1">Integrase catalytic domain-containing protein</fullName>
    </recommendedName>
</protein>
<dbReference type="InterPro" id="IPR036397">
    <property type="entry name" value="RNaseH_sf"/>
</dbReference>
<dbReference type="PANTHER" id="PTHR46889:SF4">
    <property type="entry name" value="TRANSPOSASE INSO FOR INSERTION SEQUENCE ELEMENT IS911B-RELATED"/>
    <property type="match status" value="1"/>
</dbReference>
<sequence>VEGLITEGKPLNVALEAVGMAKSSYYYRPVGWRKARSLDEALVRAIKEVRQGHAEVYGYRKITMALRAAMWTINTKKVLRHLRTLGLTQPRKLKGQRWSRPATVRPVVCNTYWEADFTYVWTGSANAYLCVVIDACDRDIVGDVFSDRCRTREAAEALERAVLSRFGRRVPYGHELTLRVDRGTQFTARSFREVARTLNVRLEYAGIQCPEDKPYIESFFGSYKTEELYRNEYSSLAEARTRWESYRAWYRNDRLHQALWYKSPRDYAKITRKSNLL</sequence>
<dbReference type="InterPro" id="IPR001584">
    <property type="entry name" value="Integrase_cat-core"/>
</dbReference>
<feature type="non-terminal residue" evidence="2">
    <location>
        <position position="277"/>
    </location>
</feature>
<dbReference type="PANTHER" id="PTHR46889">
    <property type="entry name" value="TRANSPOSASE INSF FOR INSERTION SEQUENCE IS3B-RELATED"/>
    <property type="match status" value="1"/>
</dbReference>